<dbReference type="InterPro" id="IPR031680">
    <property type="entry name" value="Hepar_II_III_N"/>
</dbReference>
<keyword evidence="3" id="KW-0574">Periplasm</keyword>
<evidence type="ECO:0000259" key="5">
    <source>
        <dbReference type="Pfam" id="PF07940"/>
    </source>
</evidence>
<evidence type="ECO:0000313" key="7">
    <source>
        <dbReference type="EMBL" id="SLM28706.1"/>
    </source>
</evidence>
<accession>A0A1W1H8E0</accession>
<keyword evidence="4" id="KW-0456">Lyase</keyword>
<dbReference type="AlphaFoldDB" id="A0A1W1H8E0"/>
<evidence type="ECO:0000256" key="2">
    <source>
        <dbReference type="ARBA" id="ARBA00022729"/>
    </source>
</evidence>
<dbReference type="InterPro" id="IPR012480">
    <property type="entry name" value="Hepar_II_III_C"/>
</dbReference>
<dbReference type="InterPro" id="IPR008929">
    <property type="entry name" value="Chondroitin_lyas"/>
</dbReference>
<evidence type="ECO:0000259" key="6">
    <source>
        <dbReference type="Pfam" id="PF16889"/>
    </source>
</evidence>
<evidence type="ECO:0000256" key="4">
    <source>
        <dbReference type="ARBA" id="ARBA00023239"/>
    </source>
</evidence>
<dbReference type="Proteomes" id="UP000191931">
    <property type="component" value="Unassembled WGS sequence"/>
</dbReference>
<reference evidence="7 8" key="1">
    <citation type="submission" date="2017-03" db="EMBL/GenBank/DDBJ databases">
        <authorList>
            <person name="Afonso C.L."/>
            <person name="Miller P.J."/>
            <person name="Scott M.A."/>
            <person name="Spackman E."/>
            <person name="Goraichik I."/>
            <person name="Dimitrov K.M."/>
            <person name="Suarez D.L."/>
            <person name="Swayne D.E."/>
        </authorList>
    </citation>
    <scope>NUCLEOTIDE SEQUENCE [LARGE SCALE GENOMIC DNA]</scope>
    <source>
        <strain evidence="7">PRJEB14757</strain>
    </source>
</reference>
<evidence type="ECO:0000256" key="1">
    <source>
        <dbReference type="ARBA" id="ARBA00004418"/>
    </source>
</evidence>
<dbReference type="Gene3D" id="1.50.10.100">
    <property type="entry name" value="Chondroitin AC/alginate lyase"/>
    <property type="match status" value="1"/>
</dbReference>
<dbReference type="SUPFAM" id="SSF48230">
    <property type="entry name" value="Chondroitin AC/alginate lyase"/>
    <property type="match status" value="1"/>
</dbReference>
<feature type="domain" description="Heparin-sulfate lyase N-terminal" evidence="6">
    <location>
        <begin position="88"/>
        <end position="312"/>
    </location>
</feature>
<sequence length="674" mass="77102">MNIQKITWYFKRLSKMPLPEIPWRIKENFKKRIDSKRSFNIPSHINLFNHPAQSVFKLSNLTDDPLSDINPSVKGLNHHLTIANEVLDNRFNAFGNPIAFPSSMVNWSTDPVTGKSWPLTFWGNIDYRNKTLGGVKFVWEYNRLYFLFSLSIAYHVTGEKKYADKIFWLLKSWLKGNPYPTRVNWTSGIEAGVRLANLVWALSFLKEYPFSNDDLKAINTFVWWHAIRLHRYPSLYSSANNHLLAEGFGLFLAGLYFPHLQGADIWFKEGKNILEAEVTRQILPDGGSFEFSTTYLSFVFDFFLLFKRACDTCEVQYDPALDQRLAKSCEFIHTLLDSSGNLPNIGDQDSAVLVDFGMSNMENFTSILNTGAILFDRPEWHTGKPDLKTCLLTGKSYDEQLTTKSKTTSLNSPSPFMERGLGGEVKAIHHHLSALSVIRDEVNGKEIVFTGNAMPLGMPPLCGHGHLDALSFTLSVDGLEIFVDPGTYLYHNSEPWRSYFRSTAAHNTIRINQMDLSPQTGYFMYGKPYRITEHTLETQEDRVIWSAAHDAYAKRKPHASVRRQVTWVPDKQTFTIEDSIHSSEKVLVERFFHFHPECDVVPQDGSIVIQRGGVVIKMGWEGDKEDVEIFKGSKEPLAGWFSPAFNQLMECVTVRFTNNLPIVYIRLTSKYESF</sequence>
<organism evidence="7 8">
    <name type="scientific">Desulfamplus magnetovallimortis</name>
    <dbReference type="NCBI Taxonomy" id="1246637"/>
    <lineage>
        <taxon>Bacteria</taxon>
        <taxon>Pseudomonadati</taxon>
        <taxon>Thermodesulfobacteriota</taxon>
        <taxon>Desulfobacteria</taxon>
        <taxon>Desulfobacterales</taxon>
        <taxon>Desulfobacteraceae</taxon>
        <taxon>Desulfamplus</taxon>
    </lineage>
</organism>
<dbReference type="GO" id="GO:0042597">
    <property type="term" value="C:periplasmic space"/>
    <property type="evidence" value="ECO:0007669"/>
    <property type="project" value="UniProtKB-SubCell"/>
</dbReference>
<evidence type="ECO:0000256" key="3">
    <source>
        <dbReference type="ARBA" id="ARBA00022764"/>
    </source>
</evidence>
<keyword evidence="2" id="KW-0732">Signal</keyword>
<dbReference type="Pfam" id="PF16889">
    <property type="entry name" value="Hepar_II_III_N"/>
    <property type="match status" value="1"/>
</dbReference>
<protein>
    <submittedName>
        <fullName evidence="7">Heparinase II/III family protein</fullName>
    </submittedName>
</protein>
<dbReference type="PANTHER" id="PTHR39210">
    <property type="entry name" value="HEPARIN-SULFATE LYASE"/>
    <property type="match status" value="1"/>
</dbReference>
<keyword evidence="8" id="KW-1185">Reference proteome</keyword>
<dbReference type="Gene3D" id="2.70.98.70">
    <property type="match status" value="1"/>
</dbReference>
<dbReference type="EMBL" id="FWEV01000054">
    <property type="protein sequence ID" value="SLM28706.1"/>
    <property type="molecule type" value="Genomic_DNA"/>
</dbReference>
<comment type="subcellular location">
    <subcellularLocation>
        <location evidence="1">Periplasm</location>
    </subcellularLocation>
</comment>
<proteinExistence type="predicted"/>
<dbReference type="PANTHER" id="PTHR39210:SF1">
    <property type="entry name" value="HEPARIN-SULFATE LYASE"/>
    <property type="match status" value="1"/>
</dbReference>
<evidence type="ECO:0000313" key="8">
    <source>
        <dbReference type="Proteomes" id="UP000191931"/>
    </source>
</evidence>
<name>A0A1W1H8E0_9BACT</name>
<gene>
    <name evidence="7" type="ORF">MTBBW1_1470019</name>
</gene>
<feature type="domain" description="Heparinase II/III-like C-terminal" evidence="5">
    <location>
        <begin position="447"/>
        <end position="652"/>
    </location>
</feature>
<dbReference type="GO" id="GO:0016829">
    <property type="term" value="F:lyase activity"/>
    <property type="evidence" value="ECO:0007669"/>
    <property type="project" value="UniProtKB-KW"/>
</dbReference>
<dbReference type="STRING" id="1246637.MTBBW1_1470019"/>
<dbReference type="Pfam" id="PF07940">
    <property type="entry name" value="Hepar_II_III_C"/>
    <property type="match status" value="1"/>
</dbReference>
<dbReference type="RefSeq" id="WP_245809441.1">
    <property type="nucleotide sequence ID" value="NZ_LT828549.1"/>
</dbReference>